<evidence type="ECO:0000256" key="2">
    <source>
        <dbReference type="ARBA" id="ARBA00022553"/>
    </source>
</evidence>
<keyword evidence="5" id="KW-0539">Nucleus</keyword>
<feature type="compositionally biased region" description="Basic residues" evidence="6">
    <location>
        <begin position="58"/>
        <end position="69"/>
    </location>
</feature>
<dbReference type="GO" id="GO:0005634">
    <property type="term" value="C:nucleus"/>
    <property type="evidence" value="ECO:0007669"/>
    <property type="project" value="UniProtKB-SubCell"/>
</dbReference>
<gene>
    <name evidence="7" type="ORF">N0V87_004091</name>
</gene>
<feature type="compositionally biased region" description="Basic and acidic residues" evidence="6">
    <location>
        <begin position="35"/>
        <end position="57"/>
    </location>
</feature>
<protein>
    <submittedName>
        <fullName evidence="7">Uncharacterized protein</fullName>
    </submittedName>
</protein>
<feature type="region of interest" description="Disordered" evidence="6">
    <location>
        <begin position="186"/>
        <end position="205"/>
    </location>
</feature>
<feature type="region of interest" description="Disordered" evidence="6">
    <location>
        <begin position="1"/>
        <end position="94"/>
    </location>
</feature>
<dbReference type="AlphaFoldDB" id="A0A9W8X147"/>
<comment type="caution">
    <text evidence="7">The sequence shown here is derived from an EMBL/GenBank/DDBJ whole genome shotgun (WGS) entry which is preliminary data.</text>
</comment>
<evidence type="ECO:0000256" key="1">
    <source>
        <dbReference type="ARBA" id="ARBA00004123"/>
    </source>
</evidence>
<evidence type="ECO:0000313" key="7">
    <source>
        <dbReference type="EMBL" id="KAJ4338323.1"/>
    </source>
</evidence>
<organism evidence="7 8">
    <name type="scientific">Didymella glomerata</name>
    <dbReference type="NCBI Taxonomy" id="749621"/>
    <lineage>
        <taxon>Eukaryota</taxon>
        <taxon>Fungi</taxon>
        <taxon>Dikarya</taxon>
        <taxon>Ascomycota</taxon>
        <taxon>Pezizomycotina</taxon>
        <taxon>Dothideomycetes</taxon>
        <taxon>Pleosporomycetidae</taxon>
        <taxon>Pleosporales</taxon>
        <taxon>Pleosporineae</taxon>
        <taxon>Didymellaceae</taxon>
        <taxon>Didymella</taxon>
    </lineage>
</organism>
<keyword evidence="4" id="KW-0040">ANK repeat</keyword>
<keyword evidence="2" id="KW-0597">Phosphoprotein</keyword>
<evidence type="ECO:0000256" key="6">
    <source>
        <dbReference type="SAM" id="MobiDB-lite"/>
    </source>
</evidence>
<keyword evidence="8" id="KW-1185">Reference proteome</keyword>
<evidence type="ECO:0000256" key="5">
    <source>
        <dbReference type="ARBA" id="ARBA00023242"/>
    </source>
</evidence>
<evidence type="ECO:0000256" key="3">
    <source>
        <dbReference type="ARBA" id="ARBA00022737"/>
    </source>
</evidence>
<dbReference type="PANTHER" id="PTHR15263">
    <property type="entry name" value="I-KAPPA-B-LIKE PROTEIN IKBL"/>
    <property type="match status" value="1"/>
</dbReference>
<sequence>MEAPADDAPTDAYTTAKPSKFHFKSSSRRKRRHSHSDPERDSKHRSSRRRSDDESPRRRTHHSSRRKHRDQQDRHPTSTTDGSYYDPDARYRESLYDRIDENEQDVFRESLFDALADDEGAAYWEGVYGQPINIYPTQKPGPDGKLERMTEDEYAEFVRTKMWEKSHQHIVEERERCERARRERKERQKQWEEEGEKEEQEREGIRRAMEESLRRGEERKRAKEGARSWGVYAQKWEALAKVDGAAEGVDVAELIPWPVLSGKAKHVDKHEIEKFLRASPAWKEDAGALLKAERVRWHPDKMQRRFGKRIDEDTIRDVTAVFQIIDQMWNKRRA</sequence>
<reference evidence="7" key="1">
    <citation type="submission" date="2022-10" db="EMBL/GenBank/DDBJ databases">
        <title>Tapping the CABI collections for fungal endophytes: first genome assemblies for Collariella, Neodidymelliopsis, Ascochyta clinopodiicola, Didymella pomorum, Didymosphaeria variabile, Neocosmospora piperis and Neocucurbitaria cava.</title>
        <authorList>
            <person name="Hill R."/>
        </authorList>
    </citation>
    <scope>NUCLEOTIDE SEQUENCE</scope>
    <source>
        <strain evidence="7">IMI 360193</strain>
    </source>
</reference>
<dbReference type="OrthoDB" id="412109at2759"/>
<keyword evidence="3" id="KW-0677">Repeat</keyword>
<dbReference type="EMBL" id="JAPEUV010000031">
    <property type="protein sequence ID" value="KAJ4338323.1"/>
    <property type="molecule type" value="Genomic_DNA"/>
</dbReference>
<comment type="subcellular location">
    <subcellularLocation>
        <location evidence="1">Nucleus</location>
    </subcellularLocation>
</comment>
<evidence type="ECO:0000256" key="4">
    <source>
        <dbReference type="ARBA" id="ARBA00023043"/>
    </source>
</evidence>
<proteinExistence type="predicted"/>
<dbReference type="Proteomes" id="UP001140562">
    <property type="component" value="Unassembled WGS sequence"/>
</dbReference>
<dbReference type="GO" id="GO:0043124">
    <property type="term" value="P:negative regulation of canonical NF-kappaB signal transduction"/>
    <property type="evidence" value="ECO:0007669"/>
    <property type="project" value="InterPro"/>
</dbReference>
<accession>A0A9W8X147</accession>
<evidence type="ECO:0000313" key="8">
    <source>
        <dbReference type="Proteomes" id="UP001140562"/>
    </source>
</evidence>
<dbReference type="PANTHER" id="PTHR15263:SF1">
    <property type="entry name" value="NF-KAPPA-B INHIBITOR-LIKE PROTEIN 1"/>
    <property type="match status" value="1"/>
</dbReference>
<name>A0A9W8X147_9PLEO</name>
<dbReference type="InterPro" id="IPR038753">
    <property type="entry name" value="NFKBIL1"/>
</dbReference>
<feature type="compositionally biased region" description="Basic residues" evidence="6">
    <location>
        <begin position="19"/>
        <end position="34"/>
    </location>
</feature>